<protein>
    <submittedName>
        <fullName evidence="1">Uncharacterized protein</fullName>
    </submittedName>
</protein>
<dbReference type="EMBL" id="MN739995">
    <property type="protein sequence ID" value="QHT82074.1"/>
    <property type="molecule type" value="Genomic_DNA"/>
</dbReference>
<accession>A0A6C0HNV8</accession>
<evidence type="ECO:0000313" key="1">
    <source>
        <dbReference type="EMBL" id="QHT82074.1"/>
    </source>
</evidence>
<sequence>MIISSCSAAPKLASAIGISIGGIPGNYLDLKRSVYRYNLYYKYILGNLTNALSLYSKGKFAELETTFPKNQLNAISLQNLNFDIIYADRIDTFTDASGTVYDYDKTLDDVVFEDYKILTGSVLTGFGHAVETNNLFLTSQERVFELQTTLDTPSMLESYIQEKRNITHFAFDAVVPIQLSIQLKPWFRDYLREYGPPYDGVFDAHLMAKVVQNLINTGEITAEQFIEASI</sequence>
<organism evidence="1">
    <name type="scientific">viral metagenome</name>
    <dbReference type="NCBI Taxonomy" id="1070528"/>
    <lineage>
        <taxon>unclassified sequences</taxon>
        <taxon>metagenomes</taxon>
        <taxon>organismal metagenomes</taxon>
    </lineage>
</organism>
<dbReference type="AlphaFoldDB" id="A0A6C0HNV8"/>
<proteinExistence type="predicted"/>
<reference evidence="1" key="1">
    <citation type="journal article" date="2020" name="Nature">
        <title>Giant virus diversity and host interactions through global metagenomics.</title>
        <authorList>
            <person name="Schulz F."/>
            <person name="Roux S."/>
            <person name="Paez-Espino D."/>
            <person name="Jungbluth S."/>
            <person name="Walsh D.A."/>
            <person name="Denef V.J."/>
            <person name="McMahon K.D."/>
            <person name="Konstantinidis K.T."/>
            <person name="Eloe-Fadrosh E.A."/>
            <person name="Kyrpides N.C."/>
            <person name="Woyke T."/>
        </authorList>
    </citation>
    <scope>NUCLEOTIDE SEQUENCE</scope>
    <source>
        <strain evidence="1">GVMAG-M-3300023184-160</strain>
    </source>
</reference>
<name>A0A6C0HNV8_9ZZZZ</name>